<gene>
    <name evidence="11" type="ORF">SAMN05216337_101727</name>
</gene>
<dbReference type="GO" id="GO:0022857">
    <property type="term" value="F:transmembrane transporter activity"/>
    <property type="evidence" value="ECO:0007669"/>
    <property type="project" value="UniProtKB-UniRule"/>
</dbReference>
<comment type="similarity">
    <text evidence="8 9">Belongs to the TRAP transporter small permease family.</text>
</comment>
<evidence type="ECO:0000313" key="11">
    <source>
        <dbReference type="EMBL" id="SDD91464.1"/>
    </source>
</evidence>
<evidence type="ECO:0000256" key="1">
    <source>
        <dbReference type="ARBA" id="ARBA00004429"/>
    </source>
</evidence>
<comment type="subcellular location">
    <subcellularLocation>
        <location evidence="1 9">Cell inner membrane</location>
        <topology evidence="1 9">Multi-pass membrane protein</topology>
    </subcellularLocation>
</comment>
<sequence length="184" mass="19818">MMHGPVADQAETASIAAGNTPVAWLGRALSICNNIIVVFASLALVAACVILSYSVLGRALFHSPNYWQDEAAVFLLVGATFMTSAYVQSQRGHVSIEAFVGLLSARANAIRLWLVDVASFAFCAFFAWKSWTLAHEAYVDGQVSNSMWSPPLAIPYVLMALGMTLLCVQILLQIIIPLTGGARR</sequence>
<feature type="domain" description="Tripartite ATP-independent periplasmic transporters DctQ component" evidence="10">
    <location>
        <begin position="48"/>
        <end position="175"/>
    </location>
</feature>
<evidence type="ECO:0000256" key="5">
    <source>
        <dbReference type="ARBA" id="ARBA00022692"/>
    </source>
</evidence>
<evidence type="ECO:0000313" key="12">
    <source>
        <dbReference type="Proteomes" id="UP000199245"/>
    </source>
</evidence>
<keyword evidence="4 9" id="KW-0997">Cell inner membrane</keyword>
<proteinExistence type="inferred from homology"/>
<dbReference type="PANTHER" id="PTHR35011">
    <property type="entry name" value="2,3-DIKETO-L-GULONATE TRAP TRANSPORTER SMALL PERMEASE PROTEIN YIAM"/>
    <property type="match status" value="1"/>
</dbReference>
<evidence type="ECO:0000256" key="2">
    <source>
        <dbReference type="ARBA" id="ARBA00022448"/>
    </source>
</evidence>
<protein>
    <recommendedName>
        <fullName evidence="9">TRAP transporter small permease protein</fullName>
    </recommendedName>
</protein>
<dbReference type="RefSeq" id="WP_092083895.1">
    <property type="nucleotide sequence ID" value="NZ_FMZW01000017.1"/>
</dbReference>
<dbReference type="PANTHER" id="PTHR35011:SF10">
    <property type="entry name" value="TRAP TRANSPORTER SMALL PERMEASE PROTEIN"/>
    <property type="match status" value="1"/>
</dbReference>
<keyword evidence="5 9" id="KW-0812">Transmembrane</keyword>
<keyword evidence="3" id="KW-1003">Cell membrane</keyword>
<evidence type="ECO:0000256" key="8">
    <source>
        <dbReference type="ARBA" id="ARBA00038436"/>
    </source>
</evidence>
<keyword evidence="7 9" id="KW-0472">Membrane</keyword>
<evidence type="ECO:0000256" key="4">
    <source>
        <dbReference type="ARBA" id="ARBA00022519"/>
    </source>
</evidence>
<evidence type="ECO:0000259" key="10">
    <source>
        <dbReference type="Pfam" id="PF04290"/>
    </source>
</evidence>
<feature type="transmembrane region" description="Helical" evidence="9">
    <location>
        <begin position="71"/>
        <end position="89"/>
    </location>
</feature>
<dbReference type="GO" id="GO:0005886">
    <property type="term" value="C:plasma membrane"/>
    <property type="evidence" value="ECO:0007669"/>
    <property type="project" value="UniProtKB-SubCell"/>
</dbReference>
<reference evidence="11 12" key="1">
    <citation type="submission" date="2016-10" db="EMBL/GenBank/DDBJ databases">
        <authorList>
            <person name="de Groot N.N."/>
        </authorList>
    </citation>
    <scope>NUCLEOTIDE SEQUENCE [LARGE SCALE GENOMIC DNA]</scope>
    <source>
        <strain evidence="11 12">R5</strain>
    </source>
</reference>
<dbReference type="EMBL" id="FMZW01000017">
    <property type="protein sequence ID" value="SDD91464.1"/>
    <property type="molecule type" value="Genomic_DNA"/>
</dbReference>
<evidence type="ECO:0000256" key="7">
    <source>
        <dbReference type="ARBA" id="ARBA00023136"/>
    </source>
</evidence>
<evidence type="ECO:0000256" key="9">
    <source>
        <dbReference type="RuleBase" id="RU369079"/>
    </source>
</evidence>
<feature type="transmembrane region" description="Helical" evidence="9">
    <location>
        <begin position="110"/>
        <end position="128"/>
    </location>
</feature>
<organism evidence="11 12">
    <name type="scientific">Bradyrhizobium brasilense</name>
    <dbReference type="NCBI Taxonomy" id="1419277"/>
    <lineage>
        <taxon>Bacteria</taxon>
        <taxon>Pseudomonadati</taxon>
        <taxon>Pseudomonadota</taxon>
        <taxon>Alphaproteobacteria</taxon>
        <taxon>Hyphomicrobiales</taxon>
        <taxon>Nitrobacteraceae</taxon>
        <taxon>Bradyrhizobium</taxon>
    </lineage>
</organism>
<keyword evidence="6 9" id="KW-1133">Transmembrane helix</keyword>
<feature type="transmembrane region" description="Helical" evidence="9">
    <location>
        <begin position="35"/>
        <end position="56"/>
    </location>
</feature>
<comment type="subunit">
    <text evidence="9">The complex comprises the extracytoplasmic solute receptor protein and the two transmembrane proteins.</text>
</comment>
<comment type="function">
    <text evidence="9">Part of the tripartite ATP-independent periplasmic (TRAP) transport system.</text>
</comment>
<feature type="transmembrane region" description="Helical" evidence="9">
    <location>
        <begin position="153"/>
        <end position="176"/>
    </location>
</feature>
<dbReference type="Pfam" id="PF04290">
    <property type="entry name" value="DctQ"/>
    <property type="match status" value="1"/>
</dbReference>
<dbReference type="AlphaFoldDB" id="A0A1G6YLS7"/>
<dbReference type="InterPro" id="IPR055348">
    <property type="entry name" value="DctQ"/>
</dbReference>
<dbReference type="GO" id="GO:0015740">
    <property type="term" value="P:C4-dicarboxylate transport"/>
    <property type="evidence" value="ECO:0007669"/>
    <property type="project" value="TreeGrafter"/>
</dbReference>
<accession>A0A1G6YLS7</accession>
<dbReference type="InterPro" id="IPR007387">
    <property type="entry name" value="TRAP_DctQ"/>
</dbReference>
<dbReference type="Proteomes" id="UP000199245">
    <property type="component" value="Unassembled WGS sequence"/>
</dbReference>
<name>A0A1G6YLS7_9BRAD</name>
<keyword evidence="2 9" id="KW-0813">Transport</keyword>
<evidence type="ECO:0000256" key="3">
    <source>
        <dbReference type="ARBA" id="ARBA00022475"/>
    </source>
</evidence>
<evidence type="ECO:0000256" key="6">
    <source>
        <dbReference type="ARBA" id="ARBA00022989"/>
    </source>
</evidence>